<proteinExistence type="predicted"/>
<sequence>MKGDNTHPRTRSLRNSNRKLSPEASVMHVKKEEDVSTGSPGPVSRSPKQAVKHEAKPDAGTKPRKKQRVKQEDPVAQQMVKLAAVSPTAYTGPFPKHMQPTPEACRAARDGLARLHGEPQHAKKVKPEPDAGGDNLHTHGQEQVLDSLVRTILSQNTTDITSHRAFASLKEAFPTWEEVLGAPSGKVEDSIRMGGLAEIKTERVKAILATLKQERGSISLEYIREMEDEELKAELTRFKGVGAKTVACVMMFCLARDEFPVDTHVWRISKKLGWVPGKANRDDTYRHMNIRVPADIRYDLHVLLVEHGKRCARCASNGKPRKESHGDCPLVNLEAGPTVKEMKEGDIVKDEDVIKKEENVIKKEDTG</sequence>
<protein>
    <recommendedName>
        <fullName evidence="2">HhH-GPD domain-containing protein</fullName>
    </recommendedName>
</protein>
<dbReference type="Pfam" id="PF00730">
    <property type="entry name" value="HhH-GPD"/>
    <property type="match status" value="1"/>
</dbReference>
<dbReference type="Proteomes" id="UP001314263">
    <property type="component" value="Unassembled WGS sequence"/>
</dbReference>
<feature type="region of interest" description="Disordered" evidence="1">
    <location>
        <begin position="1"/>
        <end position="75"/>
    </location>
</feature>
<feature type="compositionally biased region" description="Basic and acidic residues" evidence="1">
    <location>
        <begin position="118"/>
        <end position="129"/>
    </location>
</feature>
<dbReference type="CDD" id="cd00056">
    <property type="entry name" value="ENDO3c"/>
    <property type="match status" value="1"/>
</dbReference>
<evidence type="ECO:0000313" key="3">
    <source>
        <dbReference type="EMBL" id="CAK0784502.1"/>
    </source>
</evidence>
<name>A0AAV1IBL4_9CHLO</name>
<accession>A0AAV1IBL4</accession>
<dbReference type="InterPro" id="IPR023170">
    <property type="entry name" value="HhH_base_excis_C"/>
</dbReference>
<evidence type="ECO:0000259" key="2">
    <source>
        <dbReference type="SMART" id="SM00478"/>
    </source>
</evidence>
<dbReference type="SMART" id="SM00478">
    <property type="entry name" value="ENDO3c"/>
    <property type="match status" value="1"/>
</dbReference>
<evidence type="ECO:0000256" key="1">
    <source>
        <dbReference type="SAM" id="MobiDB-lite"/>
    </source>
</evidence>
<feature type="domain" description="HhH-GPD" evidence="2">
    <location>
        <begin position="153"/>
        <end position="310"/>
    </location>
</feature>
<keyword evidence="4" id="KW-1185">Reference proteome</keyword>
<dbReference type="AlphaFoldDB" id="A0AAV1IBL4"/>
<comment type="caution">
    <text evidence="3">The sequence shown here is derived from an EMBL/GenBank/DDBJ whole genome shotgun (WGS) entry which is preliminary data.</text>
</comment>
<dbReference type="PANTHER" id="PTHR47203">
    <property type="match status" value="1"/>
</dbReference>
<dbReference type="Gene3D" id="1.10.1670.10">
    <property type="entry name" value="Helix-hairpin-Helix base-excision DNA repair enzymes (C-terminal)"/>
    <property type="match status" value="1"/>
</dbReference>
<dbReference type="GO" id="GO:0140097">
    <property type="term" value="F:catalytic activity, acting on DNA"/>
    <property type="evidence" value="ECO:0007669"/>
    <property type="project" value="UniProtKB-ARBA"/>
</dbReference>
<feature type="compositionally biased region" description="Basic and acidic residues" evidence="1">
    <location>
        <begin position="51"/>
        <end position="61"/>
    </location>
</feature>
<dbReference type="InterPro" id="IPR011257">
    <property type="entry name" value="DNA_glycosylase"/>
</dbReference>
<organism evidence="3 4">
    <name type="scientific">Coccomyxa viridis</name>
    <dbReference type="NCBI Taxonomy" id="1274662"/>
    <lineage>
        <taxon>Eukaryota</taxon>
        <taxon>Viridiplantae</taxon>
        <taxon>Chlorophyta</taxon>
        <taxon>core chlorophytes</taxon>
        <taxon>Trebouxiophyceae</taxon>
        <taxon>Trebouxiophyceae incertae sedis</taxon>
        <taxon>Coccomyxaceae</taxon>
        <taxon>Coccomyxa</taxon>
    </lineage>
</organism>
<reference evidence="3 4" key="1">
    <citation type="submission" date="2023-10" db="EMBL/GenBank/DDBJ databases">
        <authorList>
            <person name="Maclean D."/>
            <person name="Macfadyen A."/>
        </authorList>
    </citation>
    <scope>NUCLEOTIDE SEQUENCE [LARGE SCALE GENOMIC DNA]</scope>
</reference>
<dbReference type="EMBL" id="CAUYUE010000010">
    <property type="protein sequence ID" value="CAK0784502.1"/>
    <property type="molecule type" value="Genomic_DNA"/>
</dbReference>
<gene>
    <name evidence="3" type="ORF">CVIRNUC_007706</name>
</gene>
<feature type="region of interest" description="Disordered" evidence="1">
    <location>
        <begin position="118"/>
        <end position="138"/>
    </location>
</feature>
<dbReference type="SUPFAM" id="SSF48150">
    <property type="entry name" value="DNA-glycosylase"/>
    <property type="match status" value="1"/>
</dbReference>
<dbReference type="GO" id="GO:0006284">
    <property type="term" value="P:base-excision repair"/>
    <property type="evidence" value="ECO:0007669"/>
    <property type="project" value="InterPro"/>
</dbReference>
<evidence type="ECO:0000313" key="4">
    <source>
        <dbReference type="Proteomes" id="UP001314263"/>
    </source>
</evidence>
<dbReference type="InterPro" id="IPR003265">
    <property type="entry name" value="HhH-GPD_domain"/>
</dbReference>
<dbReference type="GO" id="GO:0016787">
    <property type="term" value="F:hydrolase activity"/>
    <property type="evidence" value="ECO:0007669"/>
    <property type="project" value="UniProtKB-ARBA"/>
</dbReference>
<dbReference type="Gene3D" id="1.10.340.30">
    <property type="entry name" value="Hypothetical protein, domain 2"/>
    <property type="match status" value="1"/>
</dbReference>
<dbReference type="PANTHER" id="PTHR47203:SF1">
    <property type="entry name" value="HYPOTHETICAL BASE EXCISION DNA REPAIR PROTEIN (EUROFUNG)"/>
    <property type="match status" value="1"/>
</dbReference>